<evidence type="ECO:0000259" key="8">
    <source>
        <dbReference type="PROSITE" id="PS51050"/>
    </source>
</evidence>
<evidence type="ECO:0000259" key="10">
    <source>
        <dbReference type="PROSITE" id="PS51194"/>
    </source>
</evidence>
<feature type="domain" description="Helicase ATP-binding" evidence="9">
    <location>
        <begin position="717"/>
        <end position="872"/>
    </location>
</feature>
<dbReference type="Proteomes" id="UP001374535">
    <property type="component" value="Chromosome 8"/>
</dbReference>
<dbReference type="PROSITE" id="PS51192">
    <property type="entry name" value="HELICASE_ATP_BIND_1"/>
    <property type="match status" value="1"/>
</dbReference>
<dbReference type="Pfam" id="PF07496">
    <property type="entry name" value="zf-CW"/>
    <property type="match status" value="1"/>
</dbReference>
<dbReference type="Gene3D" id="3.40.50.300">
    <property type="entry name" value="P-loop containing nucleotide triphosphate hydrolases"/>
    <property type="match status" value="1"/>
</dbReference>
<dbReference type="PROSITE" id="PS51194">
    <property type="entry name" value="HELICASE_CTER"/>
    <property type="match status" value="1"/>
</dbReference>
<keyword evidence="5" id="KW-0862">Zinc</keyword>
<dbReference type="SMART" id="SM00490">
    <property type="entry name" value="HELICc"/>
    <property type="match status" value="1"/>
</dbReference>
<dbReference type="InterPro" id="IPR036047">
    <property type="entry name" value="F-box-like_dom_sf"/>
</dbReference>
<dbReference type="PANTHER" id="PTHR45626">
    <property type="entry name" value="TRANSCRIPTION TERMINATION FACTOR 2-RELATED"/>
    <property type="match status" value="1"/>
</dbReference>
<dbReference type="CDD" id="cd18008">
    <property type="entry name" value="DEXDc_SHPRH-like"/>
    <property type="match status" value="1"/>
</dbReference>
<evidence type="ECO:0000313" key="12">
    <source>
        <dbReference type="Proteomes" id="UP001374535"/>
    </source>
</evidence>
<dbReference type="SMART" id="SM00487">
    <property type="entry name" value="DEXDc"/>
    <property type="match status" value="1"/>
</dbReference>
<dbReference type="GO" id="GO:0016787">
    <property type="term" value="F:hydrolase activity"/>
    <property type="evidence" value="ECO:0007669"/>
    <property type="project" value="UniProtKB-KW"/>
</dbReference>
<evidence type="ECO:0000259" key="7">
    <source>
        <dbReference type="PROSITE" id="PS50181"/>
    </source>
</evidence>
<dbReference type="SUPFAM" id="SSF52540">
    <property type="entry name" value="P-loop containing nucleoside triphosphate hydrolases"/>
    <property type="match status" value="3"/>
</dbReference>
<feature type="domain" description="Helicase C-terminal" evidence="10">
    <location>
        <begin position="1168"/>
        <end position="1328"/>
    </location>
</feature>
<dbReference type="InterPro" id="IPR050628">
    <property type="entry name" value="SNF2_RAD54_helicase_TF"/>
</dbReference>
<keyword evidence="4" id="KW-0378">Hydrolase</keyword>
<dbReference type="GO" id="GO:0006281">
    <property type="term" value="P:DNA repair"/>
    <property type="evidence" value="ECO:0007669"/>
    <property type="project" value="TreeGrafter"/>
</dbReference>
<evidence type="ECO:0000256" key="6">
    <source>
        <dbReference type="ARBA" id="ARBA00022840"/>
    </source>
</evidence>
<evidence type="ECO:0008006" key="13">
    <source>
        <dbReference type="Google" id="ProtNLM"/>
    </source>
</evidence>
<proteinExistence type="predicted"/>
<dbReference type="InterPro" id="IPR049730">
    <property type="entry name" value="SNF2/RAD54-like_C"/>
</dbReference>
<dbReference type="GO" id="GO:0005524">
    <property type="term" value="F:ATP binding"/>
    <property type="evidence" value="ECO:0007669"/>
    <property type="project" value="UniProtKB-KW"/>
</dbReference>
<dbReference type="InterPro" id="IPR017907">
    <property type="entry name" value="Znf_RING_CS"/>
</dbReference>
<dbReference type="PROSITE" id="PS50181">
    <property type="entry name" value="FBOX"/>
    <property type="match status" value="1"/>
</dbReference>
<name>A0AAQ3RRH4_VIGMU</name>
<gene>
    <name evidence="11" type="ORF">V8G54_027540</name>
</gene>
<dbReference type="InterPro" id="IPR001810">
    <property type="entry name" value="F-box_dom"/>
</dbReference>
<feature type="domain" description="CW-type" evidence="8">
    <location>
        <begin position="554"/>
        <end position="605"/>
    </location>
</feature>
<dbReference type="SUPFAM" id="SSF81383">
    <property type="entry name" value="F-box domain"/>
    <property type="match status" value="1"/>
</dbReference>
<dbReference type="InterPro" id="IPR014001">
    <property type="entry name" value="Helicase_ATP-bd"/>
</dbReference>
<dbReference type="PROSITE" id="PS00518">
    <property type="entry name" value="ZF_RING_1"/>
    <property type="match status" value="1"/>
</dbReference>
<evidence type="ECO:0000259" key="9">
    <source>
        <dbReference type="PROSITE" id="PS51192"/>
    </source>
</evidence>
<keyword evidence="3" id="KW-0863">Zinc-finger</keyword>
<evidence type="ECO:0000256" key="5">
    <source>
        <dbReference type="ARBA" id="ARBA00022833"/>
    </source>
</evidence>
<evidence type="ECO:0000256" key="3">
    <source>
        <dbReference type="ARBA" id="ARBA00022771"/>
    </source>
</evidence>
<organism evidence="11 12">
    <name type="scientific">Vigna mungo</name>
    <name type="common">Black gram</name>
    <name type="synonym">Phaseolus mungo</name>
    <dbReference type="NCBI Taxonomy" id="3915"/>
    <lineage>
        <taxon>Eukaryota</taxon>
        <taxon>Viridiplantae</taxon>
        <taxon>Streptophyta</taxon>
        <taxon>Embryophyta</taxon>
        <taxon>Tracheophyta</taxon>
        <taxon>Spermatophyta</taxon>
        <taxon>Magnoliopsida</taxon>
        <taxon>eudicotyledons</taxon>
        <taxon>Gunneridae</taxon>
        <taxon>Pentapetalae</taxon>
        <taxon>rosids</taxon>
        <taxon>fabids</taxon>
        <taxon>Fabales</taxon>
        <taxon>Fabaceae</taxon>
        <taxon>Papilionoideae</taxon>
        <taxon>50 kb inversion clade</taxon>
        <taxon>NPAAA clade</taxon>
        <taxon>indigoferoid/millettioid clade</taxon>
        <taxon>Phaseoleae</taxon>
        <taxon>Vigna</taxon>
    </lineage>
</organism>
<dbReference type="GO" id="GO:0008094">
    <property type="term" value="F:ATP-dependent activity, acting on DNA"/>
    <property type="evidence" value="ECO:0007669"/>
    <property type="project" value="TreeGrafter"/>
</dbReference>
<evidence type="ECO:0000256" key="2">
    <source>
        <dbReference type="ARBA" id="ARBA00022741"/>
    </source>
</evidence>
<dbReference type="InterPro" id="IPR001650">
    <property type="entry name" value="Helicase_C-like"/>
</dbReference>
<dbReference type="GO" id="GO:0005634">
    <property type="term" value="C:nucleus"/>
    <property type="evidence" value="ECO:0007669"/>
    <property type="project" value="TreeGrafter"/>
</dbReference>
<reference evidence="11 12" key="1">
    <citation type="journal article" date="2023" name="Life. Sci Alliance">
        <title>Evolutionary insights into 3D genome organization and epigenetic landscape of Vigna mungo.</title>
        <authorList>
            <person name="Junaid A."/>
            <person name="Singh B."/>
            <person name="Bhatia S."/>
        </authorList>
    </citation>
    <scope>NUCLEOTIDE SEQUENCE [LARGE SCALE GENOMIC DNA]</scope>
    <source>
        <strain evidence="11">Urdbean</strain>
    </source>
</reference>
<keyword evidence="2" id="KW-0547">Nucleotide-binding</keyword>
<evidence type="ECO:0000256" key="1">
    <source>
        <dbReference type="ARBA" id="ARBA00022723"/>
    </source>
</evidence>
<keyword evidence="12" id="KW-1185">Reference proteome</keyword>
<dbReference type="Pfam" id="PF00646">
    <property type="entry name" value="F-box"/>
    <property type="match status" value="1"/>
</dbReference>
<dbReference type="InterPro" id="IPR000330">
    <property type="entry name" value="SNF2_N"/>
</dbReference>
<keyword evidence="6" id="KW-0067">ATP-binding</keyword>
<feature type="domain" description="F-box" evidence="7">
    <location>
        <begin position="267"/>
        <end position="319"/>
    </location>
</feature>
<dbReference type="Gene3D" id="3.30.40.100">
    <property type="match status" value="1"/>
</dbReference>
<dbReference type="PROSITE" id="PS51050">
    <property type="entry name" value="ZF_CW"/>
    <property type="match status" value="1"/>
</dbReference>
<feature type="non-terminal residue" evidence="11">
    <location>
        <position position="1"/>
    </location>
</feature>
<sequence length="1440" mass="162237">YALRFLPTMSSDTSFADHKLCGFLFAVLTATDRDSDPAFAERCEILSDGGEVGFRSQTGVVLSTVLNSSQCGGGGGGSKTKRTHSVGMVNGSMSVVHQLHAMVTRKCAKVDARVVCVESPRVVLLVDVYLPIQVWSGWQFPRSGAVAAAVFRHLRFSSSRIGIPLCCVPEIVTGLVQFVRNVCSCDWDERSSMLSYPDYCRKTHGANESIWNLSDCHVLCCKLHPHVSSSSRKSLFELHELFKTLPGIGKQRMFNSSKIIPMDHSCRAGIWELSDDILTKILSSLDPMDLTRVSETCHHLRSLAASVMPCTKLNLFPHQQAAVEWMLHRERNAELLPHPLYAFLSTEDGFSFHVNTVSGEIVTGEAPTIRDFRGGMFCDEPGLGKTVTALSLIMKTRGTLADPPVEAQVVWCQHNGNQKCGYYEICGNNITGCSALGKRNGSQYISRTNDNHEYSSKRARMSNPDQQMIKLQSSCSMEVNKSPVEARFKESMHSNQYTRSLSRIKKNLCFTNEEEAMISKEREIEGLIKAKHASDVTPHLSQKKLPGKPQGDPFEYSDTWIQCDACHKWRKLADNSMASSSAAWFCSMNPDPLYQSCSVPEQHFRSTSRITYLPGFHLKGTHGGDRQNVSFFTSVLKEHYSLINSQTKKALAWLAKISTDKLAAMETNGIRGPILNTCTASGRHFNAFHKVFQAFGLLKRVDKGVCKWFYPQHLNNLTFDVAALGMALREPIDFVRLYLSRATLVVVPANLVDHWKTQIEKHVRPGQLRIYVWTDHRKPSVHCLAWDYDIVITTFSRLSAEWGPRKRSVLMQVHWFRVILDEGHTLGSSLNLTNKLQMAISLIASNRWILTGTPTPNTPNSQLPHLQTLLRFLHEESYGLNQKSWEAGVLRPFEAEMEEGRSRLLDLLHKCMISARKTDLQSIPPCIKKVVYLDFNEEHARSYNELVITVRRNILMADWNDPSHVESLLNPKQWKFRRATIKNVRLSCCVAGHIKVTHAGEDIQETMDMLVQSGLDPTSGEYTSIRCNLLYGGHCVRCKEWCRLPVITPCRHLLCLDCVSIDHTKCTYPGCSKLYEMQSRLPRPENPNPKWPVPKDLIELQPSYKQAWFMKSSDNWDPDWQSTSSTKVSYLVQKLKALQGTNEETSFCTDNNNDEMPIENSFSLHRSDDKSAFEKCLKSGRKTNSNLEKVLIFSQFLEHIHVIEQQLAIAGIKYAGMYSPMHSSNKKKSLATFQHDSSCMALLMDGSAALGLDLSFVTHVFLMEPIWDRSMEEQVISRAHRMGASRPIHVETLAMHGTIEEQMLGFLQHSGFQRRVNFDDKVVLKDVVAVGEKKLLGGCGDCRRPKLVRGCDSCLRAKVLGRCDYSVAKMEADKCRRSPIKDIAESEDDGGGRGYKSLHDFAESSYLLKLRSVFTNSECPEGLFTVFSPYLLGNMDLAER</sequence>
<dbReference type="CDD" id="cd09917">
    <property type="entry name" value="F-box_SF"/>
    <property type="match status" value="1"/>
</dbReference>
<dbReference type="InterPro" id="IPR038718">
    <property type="entry name" value="SNF2-like_sf"/>
</dbReference>
<dbReference type="Pfam" id="PF00176">
    <property type="entry name" value="SNF2-rel_dom"/>
    <property type="match status" value="1"/>
</dbReference>
<protein>
    <recommendedName>
        <fullName evidence="13">F-box protein</fullName>
    </recommendedName>
</protein>
<dbReference type="GO" id="GO:0008270">
    <property type="term" value="F:zinc ion binding"/>
    <property type="evidence" value="ECO:0007669"/>
    <property type="project" value="UniProtKB-KW"/>
</dbReference>
<dbReference type="Pfam" id="PF00271">
    <property type="entry name" value="Helicase_C"/>
    <property type="match status" value="1"/>
</dbReference>
<dbReference type="CDD" id="cd18793">
    <property type="entry name" value="SF2_C_SNF"/>
    <property type="match status" value="1"/>
</dbReference>
<evidence type="ECO:0000256" key="4">
    <source>
        <dbReference type="ARBA" id="ARBA00022801"/>
    </source>
</evidence>
<evidence type="ECO:0000313" key="11">
    <source>
        <dbReference type="EMBL" id="WVZ01471.1"/>
    </source>
</evidence>
<dbReference type="InterPro" id="IPR011124">
    <property type="entry name" value="Znf_CW"/>
</dbReference>
<dbReference type="SMART" id="SM00256">
    <property type="entry name" value="FBOX"/>
    <property type="match status" value="1"/>
</dbReference>
<keyword evidence="1" id="KW-0479">Metal-binding</keyword>
<dbReference type="InterPro" id="IPR027417">
    <property type="entry name" value="P-loop_NTPase"/>
</dbReference>
<dbReference type="PANTHER" id="PTHR45626:SF14">
    <property type="entry name" value="ATP-DEPENDENT DNA HELICASE (EUROFUNG)"/>
    <property type="match status" value="1"/>
</dbReference>
<dbReference type="EMBL" id="CP144693">
    <property type="protein sequence ID" value="WVZ01471.1"/>
    <property type="molecule type" value="Genomic_DNA"/>
</dbReference>
<dbReference type="Gene3D" id="3.40.50.10810">
    <property type="entry name" value="Tandem AAA-ATPase domain"/>
    <property type="match status" value="1"/>
</dbReference>
<accession>A0AAQ3RRH4</accession>